<name>A0A7W8GEV4_9DEIO</name>
<dbReference type="GO" id="GO:0004553">
    <property type="term" value="F:hydrolase activity, hydrolyzing O-glycosyl compounds"/>
    <property type="evidence" value="ECO:0007669"/>
    <property type="project" value="InterPro"/>
</dbReference>
<dbReference type="SUPFAM" id="SSF75005">
    <property type="entry name" value="Arabinanase/levansucrase/invertase"/>
    <property type="match status" value="1"/>
</dbReference>
<dbReference type="RefSeq" id="WP_184027309.1">
    <property type="nucleotide sequence ID" value="NZ_JACHFN010000004.1"/>
</dbReference>
<dbReference type="PANTHER" id="PTHR43301:SF3">
    <property type="entry name" value="ARABINAN ENDO-1,5-ALPHA-L-ARABINOSIDASE A-RELATED"/>
    <property type="match status" value="1"/>
</dbReference>
<evidence type="ECO:0000256" key="4">
    <source>
        <dbReference type="ARBA" id="ARBA00023295"/>
    </source>
</evidence>
<evidence type="ECO:0000256" key="2">
    <source>
        <dbReference type="ARBA" id="ARBA00009865"/>
    </source>
</evidence>
<dbReference type="AlphaFoldDB" id="A0A7W8GEV4"/>
<dbReference type="InterPro" id="IPR006710">
    <property type="entry name" value="Glyco_hydro_43"/>
</dbReference>
<evidence type="ECO:0000256" key="1">
    <source>
        <dbReference type="ARBA" id="ARBA00004834"/>
    </source>
</evidence>
<evidence type="ECO:0000256" key="3">
    <source>
        <dbReference type="ARBA" id="ARBA00022801"/>
    </source>
</evidence>
<dbReference type="EMBL" id="JACHFN010000004">
    <property type="protein sequence ID" value="MBB5234023.1"/>
    <property type="molecule type" value="Genomic_DNA"/>
</dbReference>
<comment type="similarity">
    <text evidence="2 7">Belongs to the glycosyl hydrolase 43 family.</text>
</comment>
<accession>A0A7W8GEV4</accession>
<dbReference type="PANTHER" id="PTHR43301">
    <property type="entry name" value="ARABINAN ENDO-1,5-ALPHA-L-ARABINOSIDASE"/>
    <property type="match status" value="1"/>
</dbReference>
<evidence type="ECO:0000313" key="9">
    <source>
        <dbReference type="EMBL" id="MBB5234023.1"/>
    </source>
</evidence>
<evidence type="ECO:0000256" key="7">
    <source>
        <dbReference type="RuleBase" id="RU361187"/>
    </source>
</evidence>
<keyword evidence="4 7" id="KW-0326">Glycosidase</keyword>
<dbReference type="Proteomes" id="UP000525389">
    <property type="component" value="Unassembled WGS sequence"/>
</dbReference>
<dbReference type="Pfam" id="PF04616">
    <property type="entry name" value="Glyco_hydro_43"/>
    <property type="match status" value="1"/>
</dbReference>
<comment type="caution">
    <text evidence="9">The sequence shown here is derived from an EMBL/GenBank/DDBJ whole genome shotgun (WGS) entry which is preliminary data.</text>
</comment>
<keyword evidence="10" id="KW-1185">Reference proteome</keyword>
<feature type="site" description="Important for catalytic activity, responsible for pKa modulation of the active site Glu and correct orientation of both the proton donor and substrate" evidence="6">
    <location>
        <position position="141"/>
    </location>
</feature>
<proteinExistence type="inferred from homology"/>
<reference evidence="9 10" key="1">
    <citation type="submission" date="2020-08" db="EMBL/GenBank/DDBJ databases">
        <title>Genomic Encyclopedia of Type Strains, Phase IV (KMG-IV): sequencing the most valuable type-strain genomes for metagenomic binning, comparative biology and taxonomic classification.</title>
        <authorList>
            <person name="Goeker M."/>
        </authorList>
    </citation>
    <scope>NUCLEOTIDE SEQUENCE [LARGE SCALE GENOMIC DNA]</scope>
    <source>
        <strain evidence="9 10">DSM 101791</strain>
    </source>
</reference>
<feature type="active site" description="Proton donor" evidence="5">
    <location>
        <position position="214"/>
    </location>
</feature>
<dbReference type="Gene3D" id="2.115.10.20">
    <property type="entry name" value="Glycosyl hydrolase domain, family 43"/>
    <property type="match status" value="1"/>
</dbReference>
<evidence type="ECO:0000256" key="8">
    <source>
        <dbReference type="SAM" id="MobiDB-lite"/>
    </source>
</evidence>
<comment type="pathway">
    <text evidence="1">Glycan metabolism; L-arabinan degradation.</text>
</comment>
<evidence type="ECO:0000256" key="6">
    <source>
        <dbReference type="PIRSR" id="PIRSR606710-2"/>
    </source>
</evidence>
<evidence type="ECO:0000256" key="5">
    <source>
        <dbReference type="PIRSR" id="PIRSR606710-1"/>
    </source>
</evidence>
<dbReference type="InterPro" id="IPR050727">
    <property type="entry name" value="GH43_arabinanases"/>
</dbReference>
<dbReference type="InterPro" id="IPR023296">
    <property type="entry name" value="Glyco_hydro_beta-prop_sf"/>
</dbReference>
<feature type="active site" description="Proton acceptor" evidence="5">
    <location>
        <position position="32"/>
    </location>
</feature>
<feature type="region of interest" description="Disordered" evidence="8">
    <location>
        <begin position="1"/>
        <end position="26"/>
    </location>
</feature>
<dbReference type="CDD" id="cd08991">
    <property type="entry name" value="GH43_HoAraf43-like"/>
    <property type="match status" value="1"/>
</dbReference>
<dbReference type="GO" id="GO:0005975">
    <property type="term" value="P:carbohydrate metabolic process"/>
    <property type="evidence" value="ECO:0007669"/>
    <property type="project" value="InterPro"/>
</dbReference>
<gene>
    <name evidence="9" type="ORF">HNQ09_001461</name>
</gene>
<organism evidence="9 10">
    <name type="scientific">Deinococcus budaensis</name>
    <dbReference type="NCBI Taxonomy" id="1665626"/>
    <lineage>
        <taxon>Bacteria</taxon>
        <taxon>Thermotogati</taxon>
        <taxon>Deinococcota</taxon>
        <taxon>Deinococci</taxon>
        <taxon>Deinococcales</taxon>
        <taxon>Deinococcaceae</taxon>
        <taxon>Deinococcus</taxon>
    </lineage>
</organism>
<keyword evidence="3 7" id="KW-0378">Hydrolase</keyword>
<sequence length="320" mass="35064">MSGDPELGRATTGTTPPGPLPETPLYPGDFADPFVLEVDGTYYAYGTGQHGQAGVRAFEVLSSPDLVHWTSHGGVLEALSPERMDYWAPEVARSGDTFYLYYSVGQGDAGHHLRVATAAHPLGPFVDRGLNLTPDEPFAIDPHPFQAPDGSWYLYYARDDLTGERPGTLLAVAPLHDMTRLGETRTILRASGDWQVYQRARTMYGAVYDWHTLEGPFVLHRGGRYHLLYSGGAWTNETYGVGHAVADHPLGPWSEPQPGANVLRTAGHLTGPGHASVTRRGEQDVLVFHAWNEERTRRQLHAAPLRWTGGRPTALPEPVA</sequence>
<protein>
    <submittedName>
        <fullName evidence="9">GH43 family beta-xylosidase</fullName>
    </submittedName>
</protein>
<evidence type="ECO:0000313" key="10">
    <source>
        <dbReference type="Proteomes" id="UP000525389"/>
    </source>
</evidence>